<evidence type="ECO:0000313" key="3">
    <source>
        <dbReference type="Proteomes" id="UP000595636"/>
    </source>
</evidence>
<accession>A0A7T7I564</accession>
<dbReference type="AlphaFoldDB" id="A0A7T7I564"/>
<gene>
    <name evidence="2" type="ORF">JEQ17_17775</name>
</gene>
<proteinExistence type="predicted"/>
<reference evidence="2 3" key="1">
    <citation type="submission" date="2020-12" db="EMBL/GenBank/DDBJ databases">
        <title>A novel species.</title>
        <authorList>
            <person name="Li K."/>
        </authorList>
    </citation>
    <scope>NUCLEOTIDE SEQUENCE [LARGE SCALE GENOMIC DNA]</scope>
    <source>
        <strain evidence="2 3">ZYC-3</strain>
    </source>
</reference>
<evidence type="ECO:0000259" key="1">
    <source>
        <dbReference type="Pfam" id="PF20720"/>
    </source>
</evidence>
<dbReference type="RefSeq" id="WP_200396162.1">
    <property type="nucleotide sequence ID" value="NZ_CP066831.1"/>
</dbReference>
<dbReference type="EMBL" id="CP066831">
    <property type="protein sequence ID" value="QQM41141.1"/>
    <property type="molecule type" value="Genomic_DNA"/>
</dbReference>
<keyword evidence="3" id="KW-1185">Reference proteome</keyword>
<dbReference type="InterPro" id="IPR049050">
    <property type="entry name" value="nSTAND3"/>
</dbReference>
<dbReference type="KEGG" id="slf:JEQ17_17775"/>
<sequence length="646" mass="71756">MTGASEEVIRKRLLQCGVTHPLVLDGQWLSDTIAANRSLRMFVPRVYGLGDLSQILDDRAYSQALALLESSREQIATFVVTSTYRKAAQALNDHGFVLLLGEPAVGKSSIALMLALGAADNWQCASIKARSSEELVQRWNPHEKGQFFWVDDAFGAVRHERHLTDKWARDLPFVMHAIKSGARVVLTSRSYIYNEARPFLKAYAYPLLHEQQVSVDVADITKEERKQIVYNHIAAGDQTPQAISRMKPHLEAAANVEPFRPEAARRLGLTAFTRNLRLSRSSIESFISCPHRFLSDLYSQLDAASQAALALVYISPDGLLAPLALDATHRDVIELVGGTVADAGRALTSLAGTFLQHSVEKSGKTSWSFKHPTLREGFAAWLIDQPHLLSVILAGMDDTTLLDQTHCLPAGDDQGDGVLLRIPTALYHDVAVRLANLFEAWPGGSCWTGDATSYLGEKCSDQMLSIFLTVYPSLPSRLMDFFSSVSLAPEPLLLARLHKKGALPELYRHRAIEQMNRLAVDELETGWLTDAPWQQLLTKRDRERLIRLVQSSLVPYLEEIVQEDPTSGWGYSAQSKDPLGHALLVYYRVFEDLGEMATARKFKSAIELHLGACPVTVSDDQEILFSSAGEYKQNIDSSRSVFSDLE</sequence>
<name>A0A7T7I564_9ACTN</name>
<feature type="domain" description="Novel STAND NTPase 3" evidence="1">
    <location>
        <begin position="78"/>
        <end position="233"/>
    </location>
</feature>
<evidence type="ECO:0000313" key="2">
    <source>
        <dbReference type="EMBL" id="QQM41141.1"/>
    </source>
</evidence>
<protein>
    <recommendedName>
        <fullName evidence="1">Novel STAND NTPase 3 domain-containing protein</fullName>
    </recommendedName>
</protein>
<dbReference type="Proteomes" id="UP000595636">
    <property type="component" value="Chromosome"/>
</dbReference>
<organism evidence="2 3">
    <name type="scientific">Streptomyces liliifuscus</name>
    <dbReference type="NCBI Taxonomy" id="2797636"/>
    <lineage>
        <taxon>Bacteria</taxon>
        <taxon>Bacillati</taxon>
        <taxon>Actinomycetota</taxon>
        <taxon>Actinomycetes</taxon>
        <taxon>Kitasatosporales</taxon>
        <taxon>Streptomycetaceae</taxon>
        <taxon>Streptomyces</taxon>
    </lineage>
</organism>
<dbReference type="Pfam" id="PF20720">
    <property type="entry name" value="nSTAND3"/>
    <property type="match status" value="1"/>
</dbReference>